<comment type="caution">
    <text evidence="1">The sequence shown here is derived from an EMBL/GenBank/DDBJ whole genome shotgun (WGS) entry which is preliminary data.</text>
</comment>
<protein>
    <submittedName>
        <fullName evidence="1">Oxidoreductase</fullName>
    </submittedName>
</protein>
<name>A0A4Y8Q315_9BACL</name>
<proteinExistence type="predicted"/>
<dbReference type="OrthoDB" id="342114at2"/>
<organism evidence="1 2">
    <name type="scientific">Paenibacillus athensensis</name>
    <dbReference type="NCBI Taxonomy" id="1967502"/>
    <lineage>
        <taxon>Bacteria</taxon>
        <taxon>Bacillati</taxon>
        <taxon>Bacillota</taxon>
        <taxon>Bacilli</taxon>
        <taxon>Bacillales</taxon>
        <taxon>Paenibacillaceae</taxon>
        <taxon>Paenibacillus</taxon>
    </lineage>
</organism>
<evidence type="ECO:0000313" key="2">
    <source>
        <dbReference type="Proteomes" id="UP000298246"/>
    </source>
</evidence>
<dbReference type="Proteomes" id="UP000298246">
    <property type="component" value="Unassembled WGS sequence"/>
</dbReference>
<reference evidence="1 2" key="1">
    <citation type="submission" date="2017-03" db="EMBL/GenBank/DDBJ databases">
        <title>Isolation of Levoglucosan Utilizing Bacteria.</title>
        <authorList>
            <person name="Arya A.S."/>
        </authorList>
    </citation>
    <scope>NUCLEOTIDE SEQUENCE [LARGE SCALE GENOMIC DNA]</scope>
    <source>
        <strain evidence="1 2">MEC069</strain>
    </source>
</reference>
<evidence type="ECO:0000313" key="1">
    <source>
        <dbReference type="EMBL" id="TFE88291.1"/>
    </source>
</evidence>
<dbReference type="AlphaFoldDB" id="A0A4Y8Q315"/>
<gene>
    <name evidence="1" type="ORF">B5M42_10230</name>
</gene>
<keyword evidence="2" id="KW-1185">Reference proteome</keyword>
<dbReference type="RefSeq" id="WP_134752384.1">
    <property type="nucleotide sequence ID" value="NZ_MYFO02000004.1"/>
</dbReference>
<accession>A0A4Y8Q315</accession>
<sequence length="148" mass="17350">MPVFNDLQFQPASRFDPLDCAQEGNKNIRFADVMIDGRSLYGMLRKHDLVPIFGWGGRERQLETLDFFLLRKPHESLFYRYPLLVCPWCGDEGCGFISVKVDREGERVIWKDFYAEHQRLSIPLGPFVFSWALYEQAILSTFEMFGEQ</sequence>
<dbReference type="EMBL" id="MYFO01000010">
    <property type="protein sequence ID" value="TFE88291.1"/>
    <property type="molecule type" value="Genomic_DNA"/>
</dbReference>